<organism evidence="1">
    <name type="scientific">Anguilla anguilla</name>
    <name type="common">European freshwater eel</name>
    <name type="synonym">Muraena anguilla</name>
    <dbReference type="NCBI Taxonomy" id="7936"/>
    <lineage>
        <taxon>Eukaryota</taxon>
        <taxon>Metazoa</taxon>
        <taxon>Chordata</taxon>
        <taxon>Craniata</taxon>
        <taxon>Vertebrata</taxon>
        <taxon>Euteleostomi</taxon>
        <taxon>Actinopterygii</taxon>
        <taxon>Neopterygii</taxon>
        <taxon>Teleostei</taxon>
        <taxon>Anguilliformes</taxon>
        <taxon>Anguillidae</taxon>
        <taxon>Anguilla</taxon>
    </lineage>
</organism>
<dbReference type="AlphaFoldDB" id="A0A0E9PXM7"/>
<accession>A0A0E9PXM7</accession>
<reference evidence="1" key="2">
    <citation type="journal article" date="2015" name="Fish Shellfish Immunol.">
        <title>Early steps in the European eel (Anguilla anguilla)-Vibrio vulnificus interaction in the gills: Role of the RtxA13 toxin.</title>
        <authorList>
            <person name="Callol A."/>
            <person name="Pajuelo D."/>
            <person name="Ebbesson L."/>
            <person name="Teles M."/>
            <person name="MacKenzie S."/>
            <person name="Amaro C."/>
        </authorList>
    </citation>
    <scope>NUCLEOTIDE SEQUENCE</scope>
</reference>
<proteinExistence type="predicted"/>
<name>A0A0E9PXM7_ANGAN</name>
<sequence>MHAKQEVMQTASEYTLSICLLLGVAC</sequence>
<protein>
    <submittedName>
        <fullName evidence="1">Uncharacterized protein</fullName>
    </submittedName>
</protein>
<dbReference type="PROSITE" id="PS51257">
    <property type="entry name" value="PROKAR_LIPOPROTEIN"/>
    <property type="match status" value="1"/>
</dbReference>
<reference evidence="1" key="1">
    <citation type="submission" date="2014-11" db="EMBL/GenBank/DDBJ databases">
        <authorList>
            <person name="Amaro Gonzalez C."/>
        </authorList>
    </citation>
    <scope>NUCLEOTIDE SEQUENCE</scope>
</reference>
<dbReference type="EMBL" id="GBXM01099206">
    <property type="protein sequence ID" value="JAH09371.1"/>
    <property type="molecule type" value="Transcribed_RNA"/>
</dbReference>
<evidence type="ECO:0000313" key="1">
    <source>
        <dbReference type="EMBL" id="JAH09371.1"/>
    </source>
</evidence>